<dbReference type="PANTHER" id="PTHR34819">
    <property type="entry name" value="LARGE CYSTEINE-RICH PERIPLASMIC PROTEIN OMCB"/>
    <property type="match status" value="1"/>
</dbReference>
<dbReference type="InterPro" id="IPR047589">
    <property type="entry name" value="DUF11_rpt"/>
</dbReference>
<keyword evidence="1" id="KW-0732">Signal</keyword>
<sequence length="1002" mass="103393">MYVTKKIGTLFLVLSILTGLFVLRPTNIAYAATTADLDVKLTVDKPKVNMGDTVTFTATVKNLGPDTATNVSILAELPLSLTYVHDTPSQGMYYYGSGVWRLGDVTSGNSSTLTITAKVSFLNPTPFSIYSYFDQMDNDPNPANNIASSTITLQQADLDLKLTVDKPTVNIGDTVTYTATVKNLGPDTATNVSIFAVLPLELTLVNAVPSQGTYNSGSGMWWVGNVTSGSQYTLTITARVSFLYPSTFSISAYFDQIVIDPNPANNIASSTITLQQADLGVQLAVNNPTPNVGDTITYTATITNSGPDTATNVSVNALLPAGVTFDSATPSQGTYNSATGVWTVGTIMTGNQPTLGIAAKVVSLNANTSTITVAHSDQFDLDQTNNSTSSTINPSDDLGMQLIVSNPTPDVGDVITYTATISNSGPDVATNVSVNALLPAGVTFDSATPSQGTYNSVTGVWTVGTVTAGDPPKLTITTKVVSPNANTFTTTLAHSDQIDPNHTNNSASSTITPKQADLGATLTVSNSSPNVGDTITYTATISNSGPASATNVSVNTLFPAGVTFVSATPSQGTYNSATGVWTVGTITTGTPPTLTITATVVSPNANTSTITVAHSNQFDPDQTNNSASSTITPQQADLRATLAVSNSSPNVGDTITYTATIKNSGPDTATNVSVSALLPAGVTFVSANPSQGTYNSATGVWTVGTVTTGTPPTLTITATVASPNANTFTITVAHSDQFDPDTGNNSSLTMVSPIAAPIVTSISVNPTNFMSIGGSTTATIVGTNLTGHRVEVYLDGAAAATAIVNSATSATATVVIPHNTTTSDVSHSLTVYVDGVAIVGKSATVTVKGTSVEPTTTIPTTPSQQIDQNGAALDPNTVDTTKPSVTLEANPKDGAAYVSIPASIFASFEEKNATFIIEVKAPFGSYQIPVDLASLIPELKDLLAGNNLKAEDIRFKITLTDKSDSKDIKAAFGQSLPNGKVIGPIVDFHIDIINTSTGKTIG</sequence>
<feature type="chain" id="PRO_5047382251" evidence="1">
    <location>
        <begin position="32"/>
        <end position="1002"/>
    </location>
</feature>
<dbReference type="InterPro" id="IPR001434">
    <property type="entry name" value="OmcB-like_DUF11"/>
</dbReference>
<name>A0ABW0HJ01_9BACL</name>
<dbReference type="PANTHER" id="PTHR34819:SF3">
    <property type="entry name" value="CELL SURFACE PROTEIN"/>
    <property type="match status" value="1"/>
</dbReference>
<evidence type="ECO:0000259" key="2">
    <source>
        <dbReference type="Pfam" id="PF01345"/>
    </source>
</evidence>
<dbReference type="EMBL" id="JBHSMI010000001">
    <property type="protein sequence ID" value="MFC5401126.1"/>
    <property type="molecule type" value="Genomic_DNA"/>
</dbReference>
<evidence type="ECO:0000313" key="4">
    <source>
        <dbReference type="Proteomes" id="UP001596113"/>
    </source>
</evidence>
<feature type="domain" description="DUF11" evidence="2">
    <location>
        <begin position="157"/>
        <end position="272"/>
    </location>
</feature>
<feature type="domain" description="DUF11" evidence="2">
    <location>
        <begin position="637"/>
        <end position="747"/>
    </location>
</feature>
<reference evidence="4" key="1">
    <citation type="journal article" date="2019" name="Int. J. Syst. Evol. Microbiol.">
        <title>The Global Catalogue of Microorganisms (GCM) 10K type strain sequencing project: providing services to taxonomists for standard genome sequencing and annotation.</title>
        <authorList>
            <consortium name="The Broad Institute Genomics Platform"/>
            <consortium name="The Broad Institute Genome Sequencing Center for Infectious Disease"/>
            <person name="Wu L."/>
            <person name="Ma J."/>
        </authorList>
    </citation>
    <scope>NUCLEOTIDE SEQUENCE [LARGE SCALE GENOMIC DNA]</scope>
    <source>
        <strain evidence="4">CGMCC 1.18575</strain>
    </source>
</reference>
<dbReference type="NCBIfam" id="TIGR01451">
    <property type="entry name" value="B_ant_repeat"/>
    <property type="match status" value="6"/>
</dbReference>
<comment type="caution">
    <text evidence="3">The sequence shown here is derived from an EMBL/GenBank/DDBJ whole genome shotgun (WGS) entry which is preliminary data.</text>
</comment>
<evidence type="ECO:0000256" key="1">
    <source>
        <dbReference type="SAM" id="SignalP"/>
    </source>
</evidence>
<organism evidence="3 4">
    <name type="scientific">Cohnella soli</name>
    <dbReference type="NCBI Taxonomy" id="425005"/>
    <lineage>
        <taxon>Bacteria</taxon>
        <taxon>Bacillati</taxon>
        <taxon>Bacillota</taxon>
        <taxon>Bacilli</taxon>
        <taxon>Bacillales</taxon>
        <taxon>Paenibacillaceae</taxon>
        <taxon>Cohnella</taxon>
    </lineage>
</organism>
<dbReference type="Gene3D" id="2.60.40.10">
    <property type="entry name" value="Immunoglobulins"/>
    <property type="match status" value="3"/>
</dbReference>
<keyword evidence="4" id="KW-1185">Reference proteome</keyword>
<accession>A0ABW0HJ01</accession>
<feature type="signal peptide" evidence="1">
    <location>
        <begin position="1"/>
        <end position="31"/>
    </location>
</feature>
<dbReference type="InterPro" id="IPR051172">
    <property type="entry name" value="Chlamydia_OmcB"/>
</dbReference>
<dbReference type="InterPro" id="IPR013783">
    <property type="entry name" value="Ig-like_fold"/>
</dbReference>
<protein>
    <submittedName>
        <fullName evidence="3">DUF11 domain-containing protein</fullName>
    </submittedName>
</protein>
<dbReference type="Gene3D" id="2.60.40.1170">
    <property type="entry name" value="Mu homology domain, subdomain B"/>
    <property type="match status" value="3"/>
</dbReference>
<dbReference type="RefSeq" id="WP_378128388.1">
    <property type="nucleotide sequence ID" value="NZ_JBHSMI010000001.1"/>
</dbReference>
<feature type="domain" description="DUF11" evidence="2">
    <location>
        <begin position="517"/>
        <end position="631"/>
    </location>
</feature>
<dbReference type="Pfam" id="PF01345">
    <property type="entry name" value="DUF11"/>
    <property type="match status" value="6"/>
</dbReference>
<feature type="domain" description="DUF11" evidence="2">
    <location>
        <begin position="397"/>
        <end position="511"/>
    </location>
</feature>
<dbReference type="Proteomes" id="UP001596113">
    <property type="component" value="Unassembled WGS sequence"/>
</dbReference>
<feature type="domain" description="DUF11" evidence="2">
    <location>
        <begin position="36"/>
        <end position="151"/>
    </location>
</feature>
<gene>
    <name evidence="3" type="ORF">ACFPOF_00070</name>
</gene>
<feature type="domain" description="DUF11" evidence="2">
    <location>
        <begin position="278"/>
        <end position="392"/>
    </location>
</feature>
<evidence type="ECO:0000313" key="3">
    <source>
        <dbReference type="EMBL" id="MFC5401126.1"/>
    </source>
</evidence>
<proteinExistence type="predicted"/>